<keyword evidence="7" id="KW-1133">Transmembrane helix</keyword>
<dbReference type="Gene3D" id="1.10.630.10">
    <property type="entry name" value="Cytochrome P450"/>
    <property type="match status" value="2"/>
</dbReference>
<keyword evidence="13" id="KW-1185">Reference proteome</keyword>
<keyword evidence="10" id="KW-0503">Monooxygenase</keyword>
<dbReference type="AlphaFoldDB" id="A0A1R3HXH7"/>
<keyword evidence="6" id="KW-0479">Metal-binding</keyword>
<keyword evidence="5" id="KW-0812">Transmembrane</keyword>
<gene>
    <name evidence="12" type="ORF">COLO4_26348</name>
</gene>
<dbReference type="GO" id="GO:0005506">
    <property type="term" value="F:iron ion binding"/>
    <property type="evidence" value="ECO:0007669"/>
    <property type="project" value="InterPro"/>
</dbReference>
<reference evidence="13" key="1">
    <citation type="submission" date="2013-09" db="EMBL/GenBank/DDBJ databases">
        <title>Corchorus olitorius genome sequencing.</title>
        <authorList>
            <person name="Alam M."/>
            <person name="Haque M.S."/>
            <person name="Islam M.S."/>
            <person name="Emdad E.M."/>
            <person name="Islam M.M."/>
            <person name="Ahmed B."/>
            <person name="Halim A."/>
            <person name="Hossen Q.M.M."/>
            <person name="Hossain M.Z."/>
            <person name="Ahmed R."/>
            <person name="Khan M.M."/>
            <person name="Islam R."/>
            <person name="Rashid M.M."/>
            <person name="Khan S.A."/>
            <person name="Rahman M.S."/>
            <person name="Alam M."/>
            <person name="Yahiya A.S."/>
            <person name="Khan M.S."/>
            <person name="Azam M.S."/>
            <person name="Haque T."/>
            <person name="Lashkar M.Z.H."/>
            <person name="Akhand A.I."/>
            <person name="Morshed G."/>
            <person name="Roy S."/>
            <person name="Uddin K.S."/>
            <person name="Rabeya T."/>
            <person name="Hossain A.S."/>
            <person name="Chowdhury A."/>
            <person name="Snigdha A.R."/>
            <person name="Mortoza M.S."/>
            <person name="Matin S.A."/>
            <person name="Hoque S.M.E."/>
            <person name="Islam M.K."/>
            <person name="Roy D.K."/>
            <person name="Haider R."/>
            <person name="Moosa M.M."/>
            <person name="Elias S.M."/>
            <person name="Hasan A.M."/>
            <person name="Jahan S."/>
            <person name="Shafiuddin M."/>
            <person name="Mahmood N."/>
            <person name="Shommy N.S."/>
        </authorList>
    </citation>
    <scope>NUCLEOTIDE SEQUENCE [LARGE SCALE GENOMIC DNA]</scope>
    <source>
        <strain evidence="13">cv. O-4</strain>
    </source>
</reference>
<evidence type="ECO:0000256" key="6">
    <source>
        <dbReference type="ARBA" id="ARBA00022723"/>
    </source>
</evidence>
<evidence type="ECO:0000256" key="9">
    <source>
        <dbReference type="ARBA" id="ARBA00023004"/>
    </source>
</evidence>
<dbReference type="OrthoDB" id="1470350at2759"/>
<dbReference type="PANTHER" id="PTHR24282">
    <property type="entry name" value="CYTOCHROME P450 FAMILY MEMBER"/>
    <property type="match status" value="1"/>
</dbReference>
<evidence type="ECO:0000256" key="8">
    <source>
        <dbReference type="ARBA" id="ARBA00023002"/>
    </source>
</evidence>
<comment type="caution">
    <text evidence="12">The sequence shown here is derived from an EMBL/GenBank/DDBJ whole genome shotgun (WGS) entry which is preliminary data.</text>
</comment>
<sequence>MNPLILLSIAFLCIYLLKVVYSVIWVPWKIQNHFKKQGVTGPGYRPIFGNSAEIRRLFVEAQSKPAPVHHHDILHRVAPFYHRWSNMYGRPFLYWFGSKPRLAISDPDMIKEVAMNTGGSFEKIGFNPMSKVLFGQGLVGLTGEEWAFHRRIANQAFAMERVKSWVPEIVAATAKMLEKWEEIRAGRDEFEMEVNKELHDLSADVISRTAFGSSFEEGKRIFMLQEEQMKYFSLAVRNVYIPGFRFLPTKNNRESWRLDKETRESVRALIRNNSKRSENCSTLLSLLMSSYKNGDDEEERLGEEEIINECKTFYFAGKETAANALSWALLLLALNPEWQDKAREEVVRVCGNKFPVADNLNDLKIVIIWIPWRIQNHFKKQGVTGPGYRPIFGNSTEIRRLFAEAQSKPSSLHQHDHEFLHRLVPFYHKWSNMYGKPFLFWFGSKPRLAISDPDMIKEIFMNTGGGSIGKFEFDSKSKALFGQGLVGLDGEKWAFHRRIVNQAFSMGKVKGCVPEIVGATAKMLEKWEEKRGGRDEFEMDIFKEIHELAADVISRAAFGSNYEEGKRIFMLQEEQMKFFTLGIRNVDIPGFRFLPTKNNRDSWRLEKEIRESIRALIRDNSKRRENSSTLLSLLMSSYKNEDDEEERLGEEEIINECKTVYFAGKDTVANALSWALLLLALNPEWQHKAREEVVHLCGNNKFPGAENLNDLKIVSLMNF</sequence>
<dbReference type="EMBL" id="AWUE01019232">
    <property type="protein sequence ID" value="OMO75035.1"/>
    <property type="molecule type" value="Genomic_DNA"/>
</dbReference>
<proteinExistence type="inferred from homology"/>
<dbReference type="InterPro" id="IPR001128">
    <property type="entry name" value="Cyt_P450"/>
</dbReference>
<dbReference type="STRING" id="93759.A0A1R3HXH7"/>
<dbReference type="InterPro" id="IPR050665">
    <property type="entry name" value="Cytochrome_P450_Monooxygen"/>
</dbReference>
<evidence type="ECO:0000256" key="11">
    <source>
        <dbReference type="ARBA" id="ARBA00023136"/>
    </source>
</evidence>
<evidence type="ECO:0000256" key="10">
    <source>
        <dbReference type="ARBA" id="ARBA00023033"/>
    </source>
</evidence>
<dbReference type="GO" id="GO:0016020">
    <property type="term" value="C:membrane"/>
    <property type="evidence" value="ECO:0007669"/>
    <property type="project" value="UniProtKB-SubCell"/>
</dbReference>
<accession>A0A1R3HXH7</accession>
<protein>
    <submittedName>
        <fullName evidence="12">Cytochrome P450</fullName>
    </submittedName>
</protein>
<dbReference type="PRINTS" id="PR00463">
    <property type="entry name" value="EP450I"/>
</dbReference>
<evidence type="ECO:0000256" key="5">
    <source>
        <dbReference type="ARBA" id="ARBA00022692"/>
    </source>
</evidence>
<organism evidence="12 13">
    <name type="scientific">Corchorus olitorius</name>
    <dbReference type="NCBI Taxonomy" id="93759"/>
    <lineage>
        <taxon>Eukaryota</taxon>
        <taxon>Viridiplantae</taxon>
        <taxon>Streptophyta</taxon>
        <taxon>Embryophyta</taxon>
        <taxon>Tracheophyta</taxon>
        <taxon>Spermatophyta</taxon>
        <taxon>Magnoliopsida</taxon>
        <taxon>eudicotyledons</taxon>
        <taxon>Gunneridae</taxon>
        <taxon>Pentapetalae</taxon>
        <taxon>rosids</taxon>
        <taxon>malvids</taxon>
        <taxon>Malvales</taxon>
        <taxon>Malvaceae</taxon>
        <taxon>Grewioideae</taxon>
        <taxon>Apeibeae</taxon>
        <taxon>Corchorus</taxon>
    </lineage>
</organism>
<comment type="similarity">
    <text evidence="3">Belongs to the cytochrome P450 family.</text>
</comment>
<name>A0A1R3HXH7_9ROSI</name>
<comment type="subcellular location">
    <subcellularLocation>
        <location evidence="2">Membrane</location>
        <topology evidence="2">Single-pass membrane protein</topology>
    </subcellularLocation>
</comment>
<evidence type="ECO:0000313" key="12">
    <source>
        <dbReference type="EMBL" id="OMO75035.1"/>
    </source>
</evidence>
<dbReference type="Pfam" id="PF00067">
    <property type="entry name" value="p450"/>
    <property type="match status" value="2"/>
</dbReference>
<keyword evidence="11" id="KW-0472">Membrane</keyword>
<dbReference type="SUPFAM" id="SSF48264">
    <property type="entry name" value="Cytochrome P450"/>
    <property type="match status" value="2"/>
</dbReference>
<evidence type="ECO:0000256" key="7">
    <source>
        <dbReference type="ARBA" id="ARBA00022989"/>
    </source>
</evidence>
<dbReference type="InterPro" id="IPR036396">
    <property type="entry name" value="Cyt_P450_sf"/>
</dbReference>
<keyword evidence="4" id="KW-0349">Heme</keyword>
<dbReference type="GO" id="GO:0004497">
    <property type="term" value="F:monooxygenase activity"/>
    <property type="evidence" value="ECO:0007669"/>
    <property type="project" value="UniProtKB-KW"/>
</dbReference>
<evidence type="ECO:0000256" key="1">
    <source>
        <dbReference type="ARBA" id="ARBA00001971"/>
    </source>
</evidence>
<dbReference type="GO" id="GO:0016705">
    <property type="term" value="F:oxidoreductase activity, acting on paired donors, with incorporation or reduction of molecular oxygen"/>
    <property type="evidence" value="ECO:0007669"/>
    <property type="project" value="InterPro"/>
</dbReference>
<evidence type="ECO:0000256" key="3">
    <source>
        <dbReference type="ARBA" id="ARBA00010617"/>
    </source>
</evidence>
<keyword evidence="8" id="KW-0560">Oxidoreductase</keyword>
<evidence type="ECO:0000256" key="2">
    <source>
        <dbReference type="ARBA" id="ARBA00004167"/>
    </source>
</evidence>
<dbReference type="PANTHER" id="PTHR24282:SF211">
    <property type="entry name" value="CYTOCHROME P450-RELATED"/>
    <property type="match status" value="1"/>
</dbReference>
<dbReference type="InterPro" id="IPR002401">
    <property type="entry name" value="Cyt_P450_E_grp-I"/>
</dbReference>
<dbReference type="Proteomes" id="UP000187203">
    <property type="component" value="Unassembled WGS sequence"/>
</dbReference>
<keyword evidence="9" id="KW-0408">Iron</keyword>
<comment type="cofactor">
    <cofactor evidence="1">
        <name>heme</name>
        <dbReference type="ChEBI" id="CHEBI:30413"/>
    </cofactor>
</comment>
<evidence type="ECO:0000256" key="4">
    <source>
        <dbReference type="ARBA" id="ARBA00022617"/>
    </source>
</evidence>
<evidence type="ECO:0000313" key="13">
    <source>
        <dbReference type="Proteomes" id="UP000187203"/>
    </source>
</evidence>
<dbReference type="GO" id="GO:0020037">
    <property type="term" value="F:heme binding"/>
    <property type="evidence" value="ECO:0007669"/>
    <property type="project" value="InterPro"/>
</dbReference>